<organism evidence="2 3">
    <name type="scientific">Phoenix dactylifera</name>
    <name type="common">Date palm</name>
    <dbReference type="NCBI Taxonomy" id="42345"/>
    <lineage>
        <taxon>Eukaryota</taxon>
        <taxon>Viridiplantae</taxon>
        <taxon>Streptophyta</taxon>
        <taxon>Embryophyta</taxon>
        <taxon>Tracheophyta</taxon>
        <taxon>Spermatophyta</taxon>
        <taxon>Magnoliopsida</taxon>
        <taxon>Liliopsida</taxon>
        <taxon>Arecaceae</taxon>
        <taxon>Coryphoideae</taxon>
        <taxon>Phoeniceae</taxon>
        <taxon>Phoenix</taxon>
    </lineage>
</organism>
<keyword evidence="2" id="KW-1185">Reference proteome</keyword>
<dbReference type="PANTHER" id="PTHR33143:SF77">
    <property type="entry name" value="(WILD MALAYSIAN BANANA) HYPOTHETICAL PROTEIN"/>
    <property type="match status" value="1"/>
</dbReference>
<evidence type="ECO:0000313" key="2">
    <source>
        <dbReference type="Proteomes" id="UP000228380"/>
    </source>
</evidence>
<dbReference type="GeneID" id="103723901"/>
<dbReference type="GO" id="GO:0005634">
    <property type="term" value="C:nucleus"/>
    <property type="evidence" value="ECO:0007669"/>
    <property type="project" value="TreeGrafter"/>
</dbReference>
<evidence type="ECO:0000313" key="3">
    <source>
        <dbReference type="RefSeq" id="XP_008813209.1"/>
    </source>
</evidence>
<accession>A0A8B7D4Y9</accession>
<feature type="domain" description="VQ" evidence="1">
    <location>
        <begin position="41"/>
        <end position="62"/>
    </location>
</feature>
<dbReference type="Proteomes" id="UP000228380">
    <property type="component" value="Unplaced"/>
</dbReference>
<dbReference type="InterPro" id="IPR008889">
    <property type="entry name" value="VQ"/>
</dbReference>
<name>A0A8B7D4Y9_PHODC</name>
<dbReference type="AlphaFoldDB" id="A0A8B7D4Y9"/>
<dbReference type="Pfam" id="PF05678">
    <property type="entry name" value="VQ"/>
    <property type="match status" value="1"/>
</dbReference>
<dbReference type="KEGG" id="pda:103723901"/>
<proteinExistence type="predicted"/>
<evidence type="ECO:0000259" key="1">
    <source>
        <dbReference type="Pfam" id="PF05678"/>
    </source>
</evidence>
<dbReference type="InterPro" id="IPR039607">
    <property type="entry name" value="VQ_8/17/18/20/21/25"/>
</dbReference>
<gene>
    <name evidence="3" type="primary">LOC103723901</name>
</gene>
<sequence length="173" mass="19419">MEELTNSKGCMRLPRRPPTLGVHDNSHAITKLKPKVRIVHIFAPVIIKTDPANFRELVQRLTWKPTKRTAAKKKKTLPMTINGEALPWCKRFEVARPQQKHEDSGCRDGVERELKEEEVVAAVEKELRVENSTGGFFRDLGEIDGFLQGLGDLPLLPLSSSQMDDLTGEAVVP</sequence>
<dbReference type="PANTHER" id="PTHR33143">
    <property type="entry name" value="F16F4.1 PROTEIN-RELATED"/>
    <property type="match status" value="1"/>
</dbReference>
<dbReference type="RefSeq" id="XP_008813209.1">
    <property type="nucleotide sequence ID" value="XM_008814987.2"/>
</dbReference>
<dbReference type="OrthoDB" id="693437at2759"/>
<reference evidence="3" key="1">
    <citation type="submission" date="2025-08" db="UniProtKB">
        <authorList>
            <consortium name="RefSeq"/>
        </authorList>
    </citation>
    <scope>IDENTIFICATION</scope>
    <source>
        <tissue evidence="3">Young leaves</tissue>
    </source>
</reference>
<protein>
    <submittedName>
        <fullName evidence="3">VQ motif-containing protein 25-like</fullName>
    </submittedName>
</protein>